<keyword evidence="2" id="KW-0012">Acyltransferase</keyword>
<sequence>MIEIRRAGPADGAVLGEIHAAAWEAVYAPLFAPDFAARAVEDRRHRWHARVGGGAETVLLASVDGRPLALSFFAPSPGRPGLAEIFSVYGHPDGWGSGVAVALMDATLARLRENGFARTHLWTLRGTPQSRRFYAKCGFTETGASRAHDFGDGNPLDQVEYERAC</sequence>
<evidence type="ECO:0000256" key="1">
    <source>
        <dbReference type="ARBA" id="ARBA00022679"/>
    </source>
</evidence>
<dbReference type="EMBL" id="CP024985">
    <property type="protein sequence ID" value="ATZ28812.1"/>
    <property type="molecule type" value="Genomic_DNA"/>
</dbReference>
<dbReference type="InterPro" id="IPR000182">
    <property type="entry name" value="GNAT_dom"/>
</dbReference>
<dbReference type="Pfam" id="PF00583">
    <property type="entry name" value="Acetyltransf_1"/>
    <property type="match status" value="1"/>
</dbReference>
<dbReference type="CDD" id="cd04301">
    <property type="entry name" value="NAT_SF"/>
    <property type="match status" value="1"/>
</dbReference>
<dbReference type="PANTHER" id="PTHR43877">
    <property type="entry name" value="AMINOALKYLPHOSPHONATE N-ACETYLTRANSFERASE-RELATED-RELATED"/>
    <property type="match status" value="1"/>
</dbReference>
<keyword evidence="4" id="KW-1185">Reference proteome</keyword>
<dbReference type="InterPro" id="IPR016181">
    <property type="entry name" value="Acyl_CoA_acyltransferase"/>
</dbReference>
<dbReference type="GO" id="GO:0016747">
    <property type="term" value="F:acyltransferase activity, transferring groups other than amino-acyl groups"/>
    <property type="evidence" value="ECO:0007669"/>
    <property type="project" value="InterPro"/>
</dbReference>
<dbReference type="InterPro" id="IPR050832">
    <property type="entry name" value="Bact_Acetyltransf"/>
</dbReference>
<dbReference type="AlphaFoldDB" id="A0A2K8PPX6"/>
<evidence type="ECO:0000313" key="4">
    <source>
        <dbReference type="Proteomes" id="UP000231791"/>
    </source>
</evidence>
<dbReference type="OrthoDB" id="5243635at2"/>
<evidence type="ECO:0000256" key="2">
    <source>
        <dbReference type="ARBA" id="ARBA00023315"/>
    </source>
</evidence>
<dbReference type="RefSeq" id="WP_030230095.1">
    <property type="nucleotide sequence ID" value="NZ_CP024985.1"/>
</dbReference>
<dbReference type="Gene3D" id="3.40.630.30">
    <property type="match status" value="1"/>
</dbReference>
<dbReference type="KEGG" id="slx:SLAV_35210"/>
<name>A0A2K8PPX6_STRLA</name>
<organism evidence="3 4">
    <name type="scientific">Streptomyces lavendulae subsp. lavendulae</name>
    <dbReference type="NCBI Taxonomy" id="58340"/>
    <lineage>
        <taxon>Bacteria</taxon>
        <taxon>Bacillati</taxon>
        <taxon>Actinomycetota</taxon>
        <taxon>Actinomycetes</taxon>
        <taxon>Kitasatosporales</taxon>
        <taxon>Streptomycetaceae</taxon>
        <taxon>Streptomyces</taxon>
    </lineage>
</organism>
<dbReference type="GeneID" id="49388017"/>
<evidence type="ECO:0000313" key="3">
    <source>
        <dbReference type="EMBL" id="ATZ28812.1"/>
    </source>
</evidence>
<dbReference type="SUPFAM" id="SSF55729">
    <property type="entry name" value="Acyl-CoA N-acyltransferases (Nat)"/>
    <property type="match status" value="1"/>
</dbReference>
<dbReference type="Proteomes" id="UP000231791">
    <property type="component" value="Chromosome"/>
</dbReference>
<accession>A0A2K8PPX6</accession>
<protein>
    <submittedName>
        <fullName evidence="3">Acetyltransferase (GNAT) family protein</fullName>
    </submittedName>
</protein>
<keyword evidence="1 3" id="KW-0808">Transferase</keyword>
<proteinExistence type="predicted"/>
<gene>
    <name evidence="3" type="ORF">SLAV_35210</name>
</gene>
<dbReference type="PROSITE" id="PS51186">
    <property type="entry name" value="GNAT"/>
    <property type="match status" value="1"/>
</dbReference>
<reference evidence="3 4" key="1">
    <citation type="submission" date="2017-11" db="EMBL/GenBank/DDBJ databases">
        <title>Complete genome sequence of Streptomyces lavendulae subsp. lavendulae CCM 3239 (formerly 'Streptomyces aureofaciens CCM 3239'), the producer of the angucycline-type antibiotic auricin.</title>
        <authorList>
            <person name="Busche T."/>
            <person name="Novakova R."/>
            <person name="Al'Dilaimi A."/>
            <person name="Homerova D."/>
            <person name="Feckova L."/>
            <person name="Rezuchova B."/>
            <person name="Mingyar E."/>
            <person name="Csolleiova D."/>
            <person name="Bekeova C."/>
            <person name="Winkler A."/>
            <person name="Sevcikova B."/>
            <person name="Kalinowski J."/>
            <person name="Kormanec J."/>
            <person name="Ruckert C."/>
        </authorList>
    </citation>
    <scope>NUCLEOTIDE SEQUENCE [LARGE SCALE GENOMIC DNA]</scope>
    <source>
        <strain evidence="3 4">CCM 3239</strain>
    </source>
</reference>